<keyword evidence="3" id="KW-0812">Transmembrane</keyword>
<feature type="active site" description="Proton donor/acceptor" evidence="2">
    <location>
        <position position="124"/>
    </location>
</feature>
<evidence type="ECO:0000256" key="2">
    <source>
        <dbReference type="PIRSR" id="PIRSR605754-1"/>
    </source>
</evidence>
<dbReference type="CDD" id="cd05828">
    <property type="entry name" value="Sortase_D_1"/>
    <property type="match status" value="1"/>
</dbReference>
<keyword evidence="1" id="KW-0378">Hydrolase</keyword>
<name>A0A9D1S9E3_9FIRM</name>
<accession>A0A9D1S9E3</accession>
<dbReference type="InterPro" id="IPR005754">
    <property type="entry name" value="Sortase"/>
</dbReference>
<keyword evidence="3" id="KW-0472">Membrane</keyword>
<dbReference type="EMBL" id="DVNH01000047">
    <property type="protein sequence ID" value="HIU52159.1"/>
    <property type="molecule type" value="Genomic_DNA"/>
</dbReference>
<comment type="caution">
    <text evidence="4">The sequence shown here is derived from an EMBL/GenBank/DDBJ whole genome shotgun (WGS) entry which is preliminary data.</text>
</comment>
<dbReference type="AlphaFoldDB" id="A0A9D1S9E3"/>
<dbReference type="NCBIfam" id="TIGR01076">
    <property type="entry name" value="sortase_fam"/>
    <property type="match status" value="1"/>
</dbReference>
<reference evidence="4" key="2">
    <citation type="journal article" date="2021" name="PeerJ">
        <title>Extensive microbial diversity within the chicken gut microbiome revealed by metagenomics and culture.</title>
        <authorList>
            <person name="Gilroy R."/>
            <person name="Ravi A."/>
            <person name="Getino M."/>
            <person name="Pursley I."/>
            <person name="Horton D.L."/>
            <person name="Alikhan N.F."/>
            <person name="Baker D."/>
            <person name="Gharbi K."/>
            <person name="Hall N."/>
            <person name="Watson M."/>
            <person name="Adriaenssens E.M."/>
            <person name="Foster-Nyarko E."/>
            <person name="Jarju S."/>
            <person name="Secka A."/>
            <person name="Antonio M."/>
            <person name="Oren A."/>
            <person name="Chaudhuri R.R."/>
            <person name="La Ragione R."/>
            <person name="Hildebrand F."/>
            <person name="Pallen M.J."/>
        </authorList>
    </citation>
    <scope>NUCLEOTIDE SEQUENCE</scope>
    <source>
        <strain evidence="4">CHK195-15760</strain>
    </source>
</reference>
<evidence type="ECO:0000256" key="1">
    <source>
        <dbReference type="ARBA" id="ARBA00022801"/>
    </source>
</evidence>
<feature type="transmembrane region" description="Helical" evidence="3">
    <location>
        <begin position="12"/>
        <end position="34"/>
    </location>
</feature>
<proteinExistence type="predicted"/>
<sequence length="208" mass="23793">MHKKLSKVIKATIIEIIVAFLLVVFSVIIIDVALGQKKEIAVTLINTMSLDKEEVINQAPVLEGKVIKNYPEYGSKYAKIQIPKIGVNLDVYYGDTMEILKKGVGHSSGSYFPGEGGSIVYMGHNSKKVFRRFGEIEKGDFIQINTDYGEFKYQVYDMKIVNEMDLDALPIQKEKEMLMVYTCYPFQNIGYTTQRYVVYAERIEEEEE</sequence>
<dbReference type="Proteomes" id="UP000824093">
    <property type="component" value="Unassembled WGS sequence"/>
</dbReference>
<dbReference type="GO" id="GO:0016787">
    <property type="term" value="F:hydrolase activity"/>
    <property type="evidence" value="ECO:0007669"/>
    <property type="project" value="UniProtKB-KW"/>
</dbReference>
<evidence type="ECO:0000256" key="3">
    <source>
        <dbReference type="SAM" id="Phobius"/>
    </source>
</evidence>
<reference evidence="4" key="1">
    <citation type="submission" date="2020-10" db="EMBL/GenBank/DDBJ databases">
        <authorList>
            <person name="Gilroy R."/>
        </authorList>
    </citation>
    <scope>NUCLEOTIDE SEQUENCE</scope>
    <source>
        <strain evidence="4">CHK195-15760</strain>
    </source>
</reference>
<evidence type="ECO:0000313" key="4">
    <source>
        <dbReference type="EMBL" id="HIU52159.1"/>
    </source>
</evidence>
<dbReference type="Pfam" id="PF04203">
    <property type="entry name" value="Sortase"/>
    <property type="match status" value="1"/>
</dbReference>
<dbReference type="InterPro" id="IPR041999">
    <property type="entry name" value="Sortase_D_1"/>
</dbReference>
<dbReference type="Gene3D" id="2.40.260.10">
    <property type="entry name" value="Sortase"/>
    <property type="match status" value="1"/>
</dbReference>
<feature type="active site" description="Acyl-thioester intermediate" evidence="2">
    <location>
        <position position="183"/>
    </location>
</feature>
<gene>
    <name evidence="4" type="ORF">IAB70_06075</name>
</gene>
<keyword evidence="3" id="KW-1133">Transmembrane helix</keyword>
<dbReference type="SUPFAM" id="SSF63817">
    <property type="entry name" value="Sortase"/>
    <property type="match status" value="1"/>
</dbReference>
<dbReference type="InterPro" id="IPR023365">
    <property type="entry name" value="Sortase_dom-sf"/>
</dbReference>
<organism evidence="4 5">
    <name type="scientific">Candidatus Merdicola faecigallinarum</name>
    <dbReference type="NCBI Taxonomy" id="2840862"/>
    <lineage>
        <taxon>Bacteria</taxon>
        <taxon>Bacillati</taxon>
        <taxon>Bacillota</taxon>
        <taxon>Clostridia</taxon>
        <taxon>Candidatus Merdicola</taxon>
    </lineage>
</organism>
<evidence type="ECO:0000313" key="5">
    <source>
        <dbReference type="Proteomes" id="UP000824093"/>
    </source>
</evidence>
<protein>
    <submittedName>
        <fullName evidence="4">Class D sortase</fullName>
    </submittedName>
</protein>